<dbReference type="EMBL" id="JFKA01000007">
    <property type="protein sequence ID" value="OSQ37218.1"/>
    <property type="molecule type" value="Genomic_DNA"/>
</dbReference>
<reference evidence="2 3" key="1">
    <citation type="submission" date="2014-03" db="EMBL/GenBank/DDBJ databases">
        <title>The draft genome sequence of Thalassospira mesophila JCM 18969.</title>
        <authorList>
            <person name="Lai Q."/>
            <person name="Shao Z."/>
        </authorList>
    </citation>
    <scope>NUCLEOTIDE SEQUENCE [LARGE SCALE GENOMIC DNA]</scope>
    <source>
        <strain evidence="2 3">JCM 18969</strain>
    </source>
</reference>
<dbReference type="GO" id="GO:0005737">
    <property type="term" value="C:cytoplasm"/>
    <property type="evidence" value="ECO:0007669"/>
    <property type="project" value="TreeGrafter"/>
</dbReference>
<accession>A0A1Y2KXZ2</accession>
<dbReference type="PANTHER" id="PTHR48079">
    <property type="entry name" value="PROTEIN YEEZ"/>
    <property type="match status" value="1"/>
</dbReference>
<dbReference type="InterPro" id="IPR036291">
    <property type="entry name" value="NAD(P)-bd_dom_sf"/>
</dbReference>
<dbReference type="InterPro" id="IPR051783">
    <property type="entry name" value="NAD(P)-dependent_oxidoreduct"/>
</dbReference>
<dbReference type="PANTHER" id="PTHR48079:SF6">
    <property type="entry name" value="NAD(P)-BINDING DOMAIN-CONTAINING PROTEIN-RELATED"/>
    <property type="match status" value="1"/>
</dbReference>
<protein>
    <submittedName>
        <fullName evidence="2">3-beta hydroxysteroid dehydrogenase</fullName>
    </submittedName>
</protein>
<comment type="caution">
    <text evidence="2">The sequence shown here is derived from an EMBL/GenBank/DDBJ whole genome shotgun (WGS) entry which is preliminary data.</text>
</comment>
<name>A0A1Y2KXZ2_9PROT</name>
<dbReference type="RefSeq" id="WP_085584178.1">
    <property type="nucleotide sequence ID" value="NZ_JFKA01000007.1"/>
</dbReference>
<gene>
    <name evidence="2" type="ORF">TMES_15525</name>
</gene>
<organism evidence="2 3">
    <name type="scientific">Thalassospira mesophila</name>
    <dbReference type="NCBI Taxonomy" id="1293891"/>
    <lineage>
        <taxon>Bacteria</taxon>
        <taxon>Pseudomonadati</taxon>
        <taxon>Pseudomonadota</taxon>
        <taxon>Alphaproteobacteria</taxon>
        <taxon>Rhodospirillales</taxon>
        <taxon>Thalassospiraceae</taxon>
        <taxon>Thalassospira</taxon>
    </lineage>
</organism>
<dbReference type="OrthoDB" id="9787292at2"/>
<keyword evidence="3" id="KW-1185">Reference proteome</keyword>
<sequence>MRVFVTGATGFVGSAVVQELLSAGHDVLGMVRSDASAQLLAKTDAVVHRGDVTDLDSLRAGVEGCDAVIHTAFNHDFSKFAENCENDRHAITAMGEVLAGSTRPMIVTSGIGLLASNGVVDEDTKVNDASPRAGSEHATRALMDKGVKASLMRLPPSVHGKGDHGFVPILIGMAREKGMAAYIGDGQNSWSAVHRFDAAKAYRLAIETGDGLPVYHPVGESNIPFKDIATAIGAGLNLPVKSVSGDEIGEYFTWFSHFAAINLRASNAKTCQNLGWQPTGPGLRDDMRNSDYFA</sequence>
<dbReference type="Proteomes" id="UP000193391">
    <property type="component" value="Unassembled WGS sequence"/>
</dbReference>
<dbReference type="GO" id="GO:0004029">
    <property type="term" value="F:aldehyde dehydrogenase (NAD+) activity"/>
    <property type="evidence" value="ECO:0007669"/>
    <property type="project" value="TreeGrafter"/>
</dbReference>
<proteinExistence type="predicted"/>
<dbReference type="STRING" id="1293891.TMES_15525"/>
<dbReference type="InterPro" id="IPR016040">
    <property type="entry name" value="NAD(P)-bd_dom"/>
</dbReference>
<dbReference type="SUPFAM" id="SSF51735">
    <property type="entry name" value="NAD(P)-binding Rossmann-fold domains"/>
    <property type="match status" value="1"/>
</dbReference>
<dbReference type="AlphaFoldDB" id="A0A1Y2KXZ2"/>
<feature type="domain" description="NAD(P)-binding" evidence="1">
    <location>
        <begin position="7"/>
        <end position="115"/>
    </location>
</feature>
<dbReference type="CDD" id="cd05262">
    <property type="entry name" value="SDR_a7"/>
    <property type="match status" value="1"/>
</dbReference>
<evidence type="ECO:0000259" key="1">
    <source>
        <dbReference type="Pfam" id="PF13460"/>
    </source>
</evidence>
<dbReference type="Pfam" id="PF13460">
    <property type="entry name" value="NAD_binding_10"/>
    <property type="match status" value="1"/>
</dbReference>
<evidence type="ECO:0000313" key="2">
    <source>
        <dbReference type="EMBL" id="OSQ37218.1"/>
    </source>
</evidence>
<evidence type="ECO:0000313" key="3">
    <source>
        <dbReference type="Proteomes" id="UP000193391"/>
    </source>
</evidence>
<dbReference type="Gene3D" id="3.40.50.720">
    <property type="entry name" value="NAD(P)-binding Rossmann-like Domain"/>
    <property type="match status" value="1"/>
</dbReference>